<dbReference type="OMA" id="NNMQFRC"/>
<dbReference type="SUPFAM" id="SSF52540">
    <property type="entry name" value="P-loop containing nucleoside triphosphate hydrolases"/>
    <property type="match status" value="1"/>
</dbReference>
<reference evidence="5" key="1">
    <citation type="journal article" date="2017" name="Nature">
        <title>The genome of Chenopodium quinoa.</title>
        <authorList>
            <person name="Jarvis D.E."/>
            <person name="Ho Y.S."/>
            <person name="Lightfoot D.J."/>
            <person name="Schmoeckel S.M."/>
            <person name="Li B."/>
            <person name="Borm T.J.A."/>
            <person name="Ohyanagi H."/>
            <person name="Mineta K."/>
            <person name="Michell C.T."/>
            <person name="Saber N."/>
            <person name="Kharbatia N.M."/>
            <person name="Rupper R.R."/>
            <person name="Sharp A.R."/>
            <person name="Dally N."/>
            <person name="Boughton B.A."/>
            <person name="Woo Y.H."/>
            <person name="Gao G."/>
            <person name="Schijlen E.G.W.M."/>
            <person name="Guo X."/>
            <person name="Momin A.A."/>
            <person name="Negrao S."/>
            <person name="Al-Babili S."/>
            <person name="Gehring C."/>
            <person name="Roessner U."/>
            <person name="Jung C."/>
            <person name="Murphy K."/>
            <person name="Arold S.T."/>
            <person name="Gojobori T."/>
            <person name="van der Linden C.G."/>
            <person name="van Loo E.N."/>
            <person name="Jellen E.N."/>
            <person name="Maughan P.J."/>
            <person name="Tester M."/>
        </authorList>
    </citation>
    <scope>NUCLEOTIDE SEQUENCE [LARGE SCALE GENOMIC DNA]</scope>
    <source>
        <strain evidence="5">cv. PI 614886</strain>
    </source>
</reference>
<dbReference type="InterPro" id="IPR027417">
    <property type="entry name" value="P-loop_NTPase"/>
</dbReference>
<protein>
    <recommendedName>
        <fullName evidence="3">Sulfotransferase</fullName>
        <ecNumber evidence="3">2.8.2.-</ecNumber>
    </recommendedName>
</protein>
<evidence type="ECO:0000256" key="1">
    <source>
        <dbReference type="ARBA" id="ARBA00005771"/>
    </source>
</evidence>
<dbReference type="Pfam" id="PF00685">
    <property type="entry name" value="Sulfotransfer_1"/>
    <property type="match status" value="1"/>
</dbReference>
<evidence type="ECO:0000313" key="5">
    <source>
        <dbReference type="EnsemblPlants" id="AUR62014513-RA:cds"/>
    </source>
</evidence>
<accession>A0A803LKL6</accession>
<dbReference type="Proteomes" id="UP000596660">
    <property type="component" value="Unplaced"/>
</dbReference>
<keyword evidence="6" id="KW-1185">Reference proteome</keyword>
<evidence type="ECO:0000259" key="4">
    <source>
        <dbReference type="Pfam" id="PF00685"/>
    </source>
</evidence>
<evidence type="ECO:0000256" key="3">
    <source>
        <dbReference type="RuleBase" id="RU361155"/>
    </source>
</evidence>
<name>A0A803LKL6_CHEQI</name>
<evidence type="ECO:0000256" key="2">
    <source>
        <dbReference type="ARBA" id="ARBA00022679"/>
    </source>
</evidence>
<proteinExistence type="inferred from homology"/>
<dbReference type="EC" id="2.8.2.-" evidence="3"/>
<keyword evidence="2 3" id="KW-0808">Transferase</keyword>
<sequence length="211" mass="24830">MSAIPSSSLIKYEGFWYLHTLSILRNVLTFQKHFVARNTDLFIAGFPKTGTTWLKSLLFAIVHRKNHPIHHSPLLTHHPQELVYNLESDLYNQAFAYPEPHHLNQLESPRLLSTHVSYTSLPESIKTSGCRILYICRNPLDTLVSFYYFTVEYAKKIGKEDFAKSVEDFFQDFYEGKILYGPYFEHVLGFWKMSLERPDKVLFLKYEDLKR</sequence>
<reference evidence="5" key="2">
    <citation type="submission" date="2021-03" db="UniProtKB">
        <authorList>
            <consortium name="EnsemblPlants"/>
        </authorList>
    </citation>
    <scope>IDENTIFICATION</scope>
</reference>
<organism evidence="5 6">
    <name type="scientific">Chenopodium quinoa</name>
    <name type="common">Quinoa</name>
    <dbReference type="NCBI Taxonomy" id="63459"/>
    <lineage>
        <taxon>Eukaryota</taxon>
        <taxon>Viridiplantae</taxon>
        <taxon>Streptophyta</taxon>
        <taxon>Embryophyta</taxon>
        <taxon>Tracheophyta</taxon>
        <taxon>Spermatophyta</taxon>
        <taxon>Magnoliopsida</taxon>
        <taxon>eudicotyledons</taxon>
        <taxon>Gunneridae</taxon>
        <taxon>Pentapetalae</taxon>
        <taxon>Caryophyllales</taxon>
        <taxon>Chenopodiaceae</taxon>
        <taxon>Chenopodioideae</taxon>
        <taxon>Atripliceae</taxon>
        <taxon>Chenopodium</taxon>
    </lineage>
</organism>
<dbReference type="AlphaFoldDB" id="A0A803LKL6"/>
<dbReference type="InterPro" id="IPR000863">
    <property type="entry name" value="Sulfotransferase_dom"/>
</dbReference>
<evidence type="ECO:0000313" key="6">
    <source>
        <dbReference type="Proteomes" id="UP000596660"/>
    </source>
</evidence>
<dbReference type="PANTHER" id="PTHR11783">
    <property type="entry name" value="SULFOTRANSFERASE SULT"/>
    <property type="match status" value="1"/>
</dbReference>
<dbReference type="GO" id="GO:0008146">
    <property type="term" value="F:sulfotransferase activity"/>
    <property type="evidence" value="ECO:0007669"/>
    <property type="project" value="InterPro"/>
</dbReference>
<comment type="similarity">
    <text evidence="1 3">Belongs to the sulfotransferase 1 family.</text>
</comment>
<feature type="domain" description="Sulfotransferase" evidence="4">
    <location>
        <begin position="39"/>
        <end position="211"/>
    </location>
</feature>
<dbReference type="EnsemblPlants" id="AUR62014513-RA">
    <property type="protein sequence ID" value="AUR62014513-RA:cds"/>
    <property type="gene ID" value="AUR62014513"/>
</dbReference>
<dbReference type="Gene3D" id="3.40.50.300">
    <property type="entry name" value="P-loop containing nucleotide triphosphate hydrolases"/>
    <property type="match status" value="1"/>
</dbReference>
<dbReference type="Gramene" id="AUR62014513-RA">
    <property type="protein sequence ID" value="AUR62014513-RA:cds"/>
    <property type="gene ID" value="AUR62014513"/>
</dbReference>